<feature type="region of interest" description="Disordered" evidence="1">
    <location>
        <begin position="1"/>
        <end position="28"/>
    </location>
</feature>
<gene>
    <name evidence="2" type="ORF">CLF_112068</name>
</gene>
<dbReference type="Proteomes" id="UP000008909">
    <property type="component" value="Unassembled WGS sequence"/>
</dbReference>
<accession>G7YVS7</accession>
<name>G7YVS7_CLOSI</name>
<protein>
    <submittedName>
        <fullName evidence="2">Uncharacterized protein</fullName>
    </submittedName>
</protein>
<organism evidence="2 3">
    <name type="scientific">Clonorchis sinensis</name>
    <name type="common">Chinese liver fluke</name>
    <dbReference type="NCBI Taxonomy" id="79923"/>
    <lineage>
        <taxon>Eukaryota</taxon>
        <taxon>Metazoa</taxon>
        <taxon>Spiralia</taxon>
        <taxon>Lophotrochozoa</taxon>
        <taxon>Platyhelminthes</taxon>
        <taxon>Trematoda</taxon>
        <taxon>Digenea</taxon>
        <taxon>Opisthorchiida</taxon>
        <taxon>Opisthorchiata</taxon>
        <taxon>Opisthorchiidae</taxon>
        <taxon>Clonorchis</taxon>
    </lineage>
</organism>
<reference evidence="2" key="1">
    <citation type="journal article" date="2011" name="Genome Biol.">
        <title>The draft genome of the carcinogenic human liver fluke Clonorchis sinensis.</title>
        <authorList>
            <person name="Wang X."/>
            <person name="Chen W."/>
            <person name="Huang Y."/>
            <person name="Sun J."/>
            <person name="Men J."/>
            <person name="Liu H."/>
            <person name="Luo F."/>
            <person name="Guo L."/>
            <person name="Lv X."/>
            <person name="Deng C."/>
            <person name="Zhou C."/>
            <person name="Fan Y."/>
            <person name="Li X."/>
            <person name="Huang L."/>
            <person name="Hu Y."/>
            <person name="Liang C."/>
            <person name="Hu X."/>
            <person name="Xu J."/>
            <person name="Yu X."/>
        </authorList>
    </citation>
    <scope>NUCLEOTIDE SEQUENCE [LARGE SCALE GENOMIC DNA]</scope>
    <source>
        <strain evidence="2">Henan</strain>
    </source>
</reference>
<dbReference type="EMBL" id="DF144516">
    <property type="protein sequence ID" value="GAA57057.1"/>
    <property type="molecule type" value="Genomic_DNA"/>
</dbReference>
<evidence type="ECO:0000313" key="2">
    <source>
        <dbReference type="EMBL" id="GAA57057.1"/>
    </source>
</evidence>
<evidence type="ECO:0000313" key="3">
    <source>
        <dbReference type="Proteomes" id="UP000008909"/>
    </source>
</evidence>
<reference key="2">
    <citation type="submission" date="2011-10" db="EMBL/GenBank/DDBJ databases">
        <title>The genome and transcriptome sequence of Clonorchis sinensis provide insights into the carcinogenic liver fluke.</title>
        <authorList>
            <person name="Wang X."/>
            <person name="Huang Y."/>
            <person name="Chen W."/>
            <person name="Liu H."/>
            <person name="Guo L."/>
            <person name="Chen Y."/>
            <person name="Luo F."/>
            <person name="Zhou W."/>
            <person name="Sun J."/>
            <person name="Mao Q."/>
            <person name="Liang P."/>
            <person name="Zhou C."/>
            <person name="Tian Y."/>
            <person name="Men J."/>
            <person name="Lv X."/>
            <person name="Huang L."/>
            <person name="Zhou J."/>
            <person name="Hu Y."/>
            <person name="Li R."/>
            <person name="Zhang F."/>
            <person name="Lei H."/>
            <person name="Li X."/>
            <person name="Hu X."/>
            <person name="Liang C."/>
            <person name="Xu J."/>
            <person name="Wu Z."/>
            <person name="Yu X."/>
        </authorList>
    </citation>
    <scope>NUCLEOTIDE SEQUENCE</scope>
    <source>
        <strain>Henan</strain>
    </source>
</reference>
<sequence>MPLYRSQFGASTAKRPTPHTIDEKFGPLASPGSGLALAGRKSGLNSRSLSSSRRMLAVNAASRKRQNFQNIDAAYTGTDFQHGRCVHFGGRQIQVSLGQFRTVGHVGTPSCENKPADNEPIDVVDKSVRLDSCVSPDGLAKGDASSRIGKAVASFVDLHQLWLWCKSLSDEDRVYHAENQRCRNSPDGLSPADSLLRRKIPTPHDTLRPQKSQLSHRNTKIEIQFNRYHSPTARSFSENMVVLRRRKTSNTINFGKSAMCYARRNTVYGDGCCSLRLLQNGGNREEAGERHFSVDDVSSCTAYGPAIAVDDAERFPSKPVLSGSGQCITWRRCMKTLASKQQLPPPWMVNSRNQRLSFIEAIERSTVSMNCEMQGLVDF</sequence>
<evidence type="ECO:0000256" key="1">
    <source>
        <dbReference type="SAM" id="MobiDB-lite"/>
    </source>
</evidence>
<proteinExistence type="predicted"/>
<dbReference type="AlphaFoldDB" id="G7YVS7"/>
<keyword evidence="3" id="KW-1185">Reference proteome</keyword>